<dbReference type="Proteomes" id="UP000593578">
    <property type="component" value="Unassembled WGS sequence"/>
</dbReference>
<organism evidence="1 2">
    <name type="scientific">Gossypium raimondii</name>
    <name type="common">Peruvian cotton</name>
    <name type="synonym">Gossypium klotzschianum subsp. raimondii</name>
    <dbReference type="NCBI Taxonomy" id="29730"/>
    <lineage>
        <taxon>Eukaryota</taxon>
        <taxon>Viridiplantae</taxon>
        <taxon>Streptophyta</taxon>
        <taxon>Embryophyta</taxon>
        <taxon>Tracheophyta</taxon>
        <taxon>Spermatophyta</taxon>
        <taxon>Magnoliopsida</taxon>
        <taxon>eudicotyledons</taxon>
        <taxon>Gunneridae</taxon>
        <taxon>Pentapetalae</taxon>
        <taxon>rosids</taxon>
        <taxon>malvids</taxon>
        <taxon>Malvales</taxon>
        <taxon>Malvaceae</taxon>
        <taxon>Malvoideae</taxon>
        <taxon>Gossypium</taxon>
    </lineage>
</organism>
<dbReference type="EMBL" id="JABEZZ010000005">
    <property type="protein sequence ID" value="MBA0586224.1"/>
    <property type="molecule type" value="Genomic_DNA"/>
</dbReference>
<comment type="caution">
    <text evidence="1">The sequence shown here is derived from an EMBL/GenBank/DDBJ whole genome shotgun (WGS) entry which is preliminary data.</text>
</comment>
<evidence type="ECO:0000313" key="1">
    <source>
        <dbReference type="EMBL" id="MBA0586224.1"/>
    </source>
</evidence>
<proteinExistence type="predicted"/>
<name>A0A7J8PAJ7_GOSRA</name>
<dbReference type="AlphaFoldDB" id="A0A7J8PAJ7"/>
<protein>
    <submittedName>
        <fullName evidence="1">Uncharacterized protein</fullName>
    </submittedName>
</protein>
<feature type="non-terminal residue" evidence="1">
    <location>
        <position position="34"/>
    </location>
</feature>
<sequence length="34" mass="4109">MYCSQATQDTPAWKDIYEDTLEKPFDDLEERIEQ</sequence>
<reference evidence="1 2" key="1">
    <citation type="journal article" date="2019" name="Genome Biol. Evol.">
        <title>Insights into the evolution of the New World diploid cottons (Gossypium, subgenus Houzingenia) based on genome sequencing.</title>
        <authorList>
            <person name="Grover C.E."/>
            <person name="Arick M.A. 2nd"/>
            <person name="Thrash A."/>
            <person name="Conover J.L."/>
            <person name="Sanders W.S."/>
            <person name="Peterson D.G."/>
            <person name="Frelichowski J.E."/>
            <person name="Scheffler J.A."/>
            <person name="Scheffler B.E."/>
            <person name="Wendel J.F."/>
        </authorList>
    </citation>
    <scope>NUCLEOTIDE SEQUENCE [LARGE SCALE GENOMIC DNA]</scope>
    <source>
        <strain evidence="1">8</strain>
        <tissue evidence="1">Leaf</tissue>
    </source>
</reference>
<gene>
    <name evidence="1" type="ORF">Gorai_016972</name>
</gene>
<evidence type="ECO:0000313" key="2">
    <source>
        <dbReference type="Proteomes" id="UP000593578"/>
    </source>
</evidence>
<accession>A0A7J8PAJ7</accession>